<reference evidence="2" key="2">
    <citation type="submission" date="2022-01" db="EMBL/GenBank/DDBJ databases">
        <authorList>
            <person name="Yamashiro T."/>
            <person name="Shiraishi A."/>
            <person name="Satake H."/>
            <person name="Nakayama K."/>
        </authorList>
    </citation>
    <scope>NUCLEOTIDE SEQUENCE</scope>
</reference>
<dbReference type="Proteomes" id="UP001151760">
    <property type="component" value="Unassembled WGS sequence"/>
</dbReference>
<accession>A0ABQ5I0U7</accession>
<feature type="region of interest" description="Disordered" evidence="1">
    <location>
        <begin position="252"/>
        <end position="272"/>
    </location>
</feature>
<protein>
    <recommendedName>
        <fullName evidence="4">RanBP2-type domain-containing protein</fullName>
    </recommendedName>
</protein>
<comment type="caution">
    <text evidence="2">The sequence shown here is derived from an EMBL/GenBank/DDBJ whole genome shotgun (WGS) entry which is preliminary data.</text>
</comment>
<evidence type="ECO:0000313" key="2">
    <source>
        <dbReference type="EMBL" id="GJT93714.1"/>
    </source>
</evidence>
<sequence>MSWFSRCSWCGGPFNGGNCRRCTNVSFGDEFVSNPDPISNDETPVFSYPPSQPQTSSLDQWHCFHCKDPLEEGERCKRCTCKWCGSGLSKGFCFICASSNGNSSIYDPNPNSFNDSQNFSYPPPQPQTYSYEQTANLRTSTPDFLQRFKLIYKGSTIPLNNMPQISPSVAITPDLPIEEPEDSLIMGDEHLSTIPEKESDELIKSSVEDLVPIPSESEDTSGSDSECILPSCDNFSPINVYEEKSVTFSNPLFDSNDDFTSSDDESLSDEDVPEDNVKIYSNPLFEFDDEYISSDVNPLFDEVLENIESKDSYVSNLDEPALLVTPLSDVNEDECFDPGGDEIEACLTSDSIPPGIDGADFDPEGDILLLEKLLNDDPSSPLPPKELYYEDLKVIQSSIDTSPDFEDDYYDSEGDIIYLESLLNNDTIPYLPPEVFLDHDPLYDALIDDLMTEDKVFNPDIHEKNFLLHMRNYPMRIAIIFPSHMLSEFLFLISPIRWILLFLSPPGVRISFLTLASSLFIFLL</sequence>
<evidence type="ECO:0000256" key="1">
    <source>
        <dbReference type="SAM" id="MobiDB-lite"/>
    </source>
</evidence>
<evidence type="ECO:0000313" key="3">
    <source>
        <dbReference type="Proteomes" id="UP001151760"/>
    </source>
</evidence>
<keyword evidence="3" id="KW-1185">Reference proteome</keyword>
<dbReference type="EMBL" id="BQNB010020228">
    <property type="protein sequence ID" value="GJT93714.1"/>
    <property type="molecule type" value="Genomic_DNA"/>
</dbReference>
<name>A0ABQ5I0U7_9ASTR</name>
<organism evidence="2 3">
    <name type="scientific">Tanacetum coccineum</name>
    <dbReference type="NCBI Taxonomy" id="301880"/>
    <lineage>
        <taxon>Eukaryota</taxon>
        <taxon>Viridiplantae</taxon>
        <taxon>Streptophyta</taxon>
        <taxon>Embryophyta</taxon>
        <taxon>Tracheophyta</taxon>
        <taxon>Spermatophyta</taxon>
        <taxon>Magnoliopsida</taxon>
        <taxon>eudicotyledons</taxon>
        <taxon>Gunneridae</taxon>
        <taxon>Pentapetalae</taxon>
        <taxon>asterids</taxon>
        <taxon>campanulids</taxon>
        <taxon>Asterales</taxon>
        <taxon>Asteraceae</taxon>
        <taxon>Asteroideae</taxon>
        <taxon>Anthemideae</taxon>
        <taxon>Anthemidinae</taxon>
        <taxon>Tanacetum</taxon>
    </lineage>
</organism>
<proteinExistence type="predicted"/>
<reference evidence="2" key="1">
    <citation type="journal article" date="2022" name="Int. J. Mol. Sci.">
        <title>Draft Genome of Tanacetum Coccineum: Genomic Comparison of Closely Related Tanacetum-Family Plants.</title>
        <authorList>
            <person name="Yamashiro T."/>
            <person name="Shiraishi A."/>
            <person name="Nakayama K."/>
            <person name="Satake H."/>
        </authorList>
    </citation>
    <scope>NUCLEOTIDE SEQUENCE</scope>
</reference>
<gene>
    <name evidence="2" type="ORF">Tco_1082559</name>
</gene>
<feature type="compositionally biased region" description="Acidic residues" evidence="1">
    <location>
        <begin position="255"/>
        <end position="272"/>
    </location>
</feature>
<evidence type="ECO:0008006" key="4">
    <source>
        <dbReference type="Google" id="ProtNLM"/>
    </source>
</evidence>